<keyword evidence="3" id="KW-1185">Reference proteome</keyword>
<comment type="caution">
    <text evidence="2">The sequence shown here is derived from an EMBL/GenBank/DDBJ whole genome shotgun (WGS) entry which is preliminary data.</text>
</comment>
<dbReference type="AlphaFoldDB" id="A0A9P6CQM6"/>
<feature type="transmembrane region" description="Helical" evidence="1">
    <location>
        <begin position="61"/>
        <end position="81"/>
    </location>
</feature>
<dbReference type="EMBL" id="MU155310">
    <property type="protein sequence ID" value="KAF9476016.1"/>
    <property type="molecule type" value="Genomic_DNA"/>
</dbReference>
<protein>
    <submittedName>
        <fullName evidence="2">Uncharacterized protein</fullName>
    </submittedName>
</protein>
<evidence type="ECO:0000256" key="1">
    <source>
        <dbReference type="SAM" id="Phobius"/>
    </source>
</evidence>
<accession>A0A9P6CQM6</accession>
<organism evidence="2 3">
    <name type="scientific">Pholiota conissans</name>
    <dbReference type="NCBI Taxonomy" id="109636"/>
    <lineage>
        <taxon>Eukaryota</taxon>
        <taxon>Fungi</taxon>
        <taxon>Dikarya</taxon>
        <taxon>Basidiomycota</taxon>
        <taxon>Agaricomycotina</taxon>
        <taxon>Agaricomycetes</taxon>
        <taxon>Agaricomycetidae</taxon>
        <taxon>Agaricales</taxon>
        <taxon>Agaricineae</taxon>
        <taxon>Strophariaceae</taxon>
        <taxon>Pholiota</taxon>
    </lineage>
</organism>
<gene>
    <name evidence="2" type="ORF">BDN70DRAFT_863903</name>
</gene>
<proteinExistence type="predicted"/>
<keyword evidence="1" id="KW-0812">Transmembrane</keyword>
<evidence type="ECO:0000313" key="2">
    <source>
        <dbReference type="EMBL" id="KAF9476016.1"/>
    </source>
</evidence>
<keyword evidence="1" id="KW-1133">Transmembrane helix</keyword>
<evidence type="ECO:0000313" key="3">
    <source>
        <dbReference type="Proteomes" id="UP000807469"/>
    </source>
</evidence>
<dbReference type="OrthoDB" id="2942377at2759"/>
<sequence>MLSWRAISRPAFIARRAITGFRRPIHVSPPRAQVQQIQIGRPSGILAKIRFRKDGQPRSRWVGAAFGTLLLANMLTLLTMYDLVDDSEIALGLLAGVIFMQKVDAGYEHTNFEDTTETYLYFKRLYQSFTRIPEEEVEELFSNFHRMMKAGGGANTETQAQEIMRKAAEQIHKAFQELNDDSISATANFVLLVMKEALEALIELVQDAEDDDSDSKYTFQLIKDRSKKDPGAVLKDYEVLG</sequence>
<dbReference type="Proteomes" id="UP000807469">
    <property type="component" value="Unassembled WGS sequence"/>
</dbReference>
<keyword evidence="1" id="KW-0472">Membrane</keyword>
<reference evidence="2" key="1">
    <citation type="submission" date="2020-11" db="EMBL/GenBank/DDBJ databases">
        <authorList>
            <consortium name="DOE Joint Genome Institute"/>
            <person name="Ahrendt S."/>
            <person name="Riley R."/>
            <person name="Andreopoulos W."/>
            <person name="Labutti K."/>
            <person name="Pangilinan J."/>
            <person name="Ruiz-Duenas F.J."/>
            <person name="Barrasa J.M."/>
            <person name="Sanchez-Garcia M."/>
            <person name="Camarero S."/>
            <person name="Miyauchi S."/>
            <person name="Serrano A."/>
            <person name="Linde D."/>
            <person name="Babiker R."/>
            <person name="Drula E."/>
            <person name="Ayuso-Fernandez I."/>
            <person name="Pacheco R."/>
            <person name="Padilla G."/>
            <person name="Ferreira P."/>
            <person name="Barriuso J."/>
            <person name="Kellner H."/>
            <person name="Castanera R."/>
            <person name="Alfaro M."/>
            <person name="Ramirez L."/>
            <person name="Pisabarro A.G."/>
            <person name="Kuo A."/>
            <person name="Tritt A."/>
            <person name="Lipzen A."/>
            <person name="He G."/>
            <person name="Yan M."/>
            <person name="Ng V."/>
            <person name="Cullen D."/>
            <person name="Martin F."/>
            <person name="Rosso M.-N."/>
            <person name="Henrissat B."/>
            <person name="Hibbett D."/>
            <person name="Martinez A.T."/>
            <person name="Grigoriev I.V."/>
        </authorList>
    </citation>
    <scope>NUCLEOTIDE SEQUENCE</scope>
    <source>
        <strain evidence="2">CIRM-BRFM 674</strain>
    </source>
</reference>
<name>A0A9P6CQM6_9AGAR</name>